<dbReference type="SMART" id="SM01266">
    <property type="entry name" value="Mac"/>
    <property type="match status" value="1"/>
</dbReference>
<dbReference type="InterPro" id="IPR011004">
    <property type="entry name" value="Trimer_LpxA-like_sf"/>
</dbReference>
<dbReference type="PANTHER" id="PTHR23416:SF23">
    <property type="entry name" value="ACETYLTRANSFERASE C18B11.09C-RELATED"/>
    <property type="match status" value="1"/>
</dbReference>
<dbReference type="CDD" id="cd03357">
    <property type="entry name" value="LbH_MAT_GAT"/>
    <property type="match status" value="1"/>
</dbReference>
<dbReference type="OrthoDB" id="25818at2759"/>
<protein>
    <recommendedName>
        <fullName evidence="4">Maltose/galactoside acetyltransferase domain-containing protein</fullName>
    </recommendedName>
</protein>
<dbReference type="FunCoup" id="K2R7B4">
    <property type="interactions" value="14"/>
</dbReference>
<organism evidence="5 6">
    <name type="scientific">Macrophomina phaseolina (strain MS6)</name>
    <name type="common">Charcoal rot fungus</name>
    <dbReference type="NCBI Taxonomy" id="1126212"/>
    <lineage>
        <taxon>Eukaryota</taxon>
        <taxon>Fungi</taxon>
        <taxon>Dikarya</taxon>
        <taxon>Ascomycota</taxon>
        <taxon>Pezizomycotina</taxon>
        <taxon>Dothideomycetes</taxon>
        <taxon>Dothideomycetes incertae sedis</taxon>
        <taxon>Botryosphaeriales</taxon>
        <taxon>Botryosphaeriaceae</taxon>
        <taxon>Macrophomina</taxon>
    </lineage>
</organism>
<name>K2R7B4_MACPH</name>
<dbReference type="HOGENOM" id="CLU_051638_3_0_1"/>
<dbReference type="Gene3D" id="2.160.10.10">
    <property type="entry name" value="Hexapeptide repeat proteins"/>
    <property type="match status" value="1"/>
</dbReference>
<evidence type="ECO:0000256" key="3">
    <source>
        <dbReference type="ARBA" id="ARBA00023315"/>
    </source>
</evidence>
<evidence type="ECO:0000256" key="2">
    <source>
        <dbReference type="ARBA" id="ARBA00022679"/>
    </source>
</evidence>
<dbReference type="FunFam" id="2.160.10.10:FF:000025">
    <property type="entry name" value="Hexapeptide-repeat containing-acetyltransferase"/>
    <property type="match status" value="1"/>
</dbReference>
<dbReference type="InterPro" id="IPR001451">
    <property type="entry name" value="Hexapep"/>
</dbReference>
<reference evidence="5 6" key="1">
    <citation type="journal article" date="2012" name="BMC Genomics">
        <title>Tools to kill: Genome of one of the most destructive plant pathogenic fungi Macrophomina phaseolina.</title>
        <authorList>
            <person name="Islam M.S."/>
            <person name="Haque M.S."/>
            <person name="Islam M.M."/>
            <person name="Emdad E.M."/>
            <person name="Halim A."/>
            <person name="Hossen Q.M.M."/>
            <person name="Hossain M.Z."/>
            <person name="Ahmed B."/>
            <person name="Rahim S."/>
            <person name="Rahman M.S."/>
            <person name="Alam M.M."/>
            <person name="Hou S."/>
            <person name="Wan X."/>
            <person name="Saito J.A."/>
            <person name="Alam M."/>
        </authorList>
    </citation>
    <scope>NUCLEOTIDE SEQUENCE [LARGE SCALE GENOMIC DNA]</scope>
    <source>
        <strain evidence="5 6">MS6</strain>
    </source>
</reference>
<evidence type="ECO:0000256" key="1">
    <source>
        <dbReference type="ARBA" id="ARBA00007274"/>
    </source>
</evidence>
<accession>K2R7B4</accession>
<dbReference type="InParanoid" id="K2R7B4"/>
<keyword evidence="3" id="KW-0012">Acyltransferase</keyword>
<evidence type="ECO:0000313" key="5">
    <source>
        <dbReference type="EMBL" id="EKG10168.1"/>
    </source>
</evidence>
<dbReference type="GO" id="GO:0008374">
    <property type="term" value="F:O-acyltransferase activity"/>
    <property type="evidence" value="ECO:0007669"/>
    <property type="project" value="TreeGrafter"/>
</dbReference>
<keyword evidence="2" id="KW-0808">Transferase</keyword>
<dbReference type="eggNOG" id="KOG4750">
    <property type="taxonomic scope" value="Eukaryota"/>
</dbReference>
<sequence length="219" mass="23594">MAATEKDPEQLALARKLNHVPWSEQYEKMISGMLYDSSDATLSAARFKARAWCHTYNTTFPASATDLAALQADRLAQLRAILGHVGDDAAYIEPPLLLDYGCNVRLGARFYANFNLTVLDCALVTVGDRVMCGPNVTICAATHETDVHSRRQDIEYARPVVIGHDCWIGANAIVLPGVTIGDGCTIAAGAVVTKDVPAWSVAMGTPARVVRKVMPAPKP</sequence>
<dbReference type="GO" id="GO:0016407">
    <property type="term" value="F:acetyltransferase activity"/>
    <property type="evidence" value="ECO:0007669"/>
    <property type="project" value="InterPro"/>
</dbReference>
<dbReference type="InterPro" id="IPR051159">
    <property type="entry name" value="Hexapeptide_acetyltransf"/>
</dbReference>
<dbReference type="Proteomes" id="UP000007129">
    <property type="component" value="Unassembled WGS sequence"/>
</dbReference>
<proteinExistence type="inferred from homology"/>
<evidence type="ECO:0000313" key="6">
    <source>
        <dbReference type="Proteomes" id="UP000007129"/>
    </source>
</evidence>
<feature type="domain" description="Maltose/galactoside acetyltransferase" evidence="4">
    <location>
        <begin position="26"/>
        <end position="87"/>
    </location>
</feature>
<dbReference type="PANTHER" id="PTHR23416">
    <property type="entry name" value="SIALIC ACID SYNTHASE-RELATED"/>
    <property type="match status" value="1"/>
</dbReference>
<gene>
    <name evidence="5" type="ORF">MPH_12768</name>
</gene>
<dbReference type="EMBL" id="AHHD01000526">
    <property type="protein sequence ID" value="EKG10168.1"/>
    <property type="molecule type" value="Genomic_DNA"/>
</dbReference>
<evidence type="ECO:0000259" key="4">
    <source>
        <dbReference type="SMART" id="SM01266"/>
    </source>
</evidence>
<dbReference type="STRING" id="1126212.K2R7B4"/>
<dbReference type="AlphaFoldDB" id="K2R7B4"/>
<dbReference type="Pfam" id="PF12464">
    <property type="entry name" value="Mac"/>
    <property type="match status" value="1"/>
</dbReference>
<dbReference type="SUPFAM" id="SSF51161">
    <property type="entry name" value="Trimeric LpxA-like enzymes"/>
    <property type="match status" value="1"/>
</dbReference>
<comment type="caution">
    <text evidence="5">The sequence shown here is derived from an EMBL/GenBank/DDBJ whole genome shotgun (WGS) entry which is preliminary data.</text>
</comment>
<dbReference type="VEuPathDB" id="FungiDB:MPH_12768"/>
<dbReference type="Pfam" id="PF14602">
    <property type="entry name" value="Hexapep_2"/>
    <property type="match status" value="1"/>
</dbReference>
<dbReference type="InterPro" id="IPR024688">
    <property type="entry name" value="Mac_dom"/>
</dbReference>
<comment type="similarity">
    <text evidence="1">Belongs to the transferase hexapeptide repeat family.</text>
</comment>